<dbReference type="Pfam" id="PF06551">
    <property type="entry name" value="DUF1120"/>
    <property type="match status" value="1"/>
</dbReference>
<sequence length="229" mass="24017">MKKTILSLALALCAGSVYADPTAVLQVDGKLTNSSCTPEFTNGGIIDYGYVRLGELSATETNQLGQKKIDLNIHCISPTKIAWTIVDDKADTMATGITIKNAFYDGSSTNATKGGNWTFGVGKTAGGVAIGAYSAFIDAGNVLADTNKVRVIYQQGSGMSWGAGAAYYLQGDNYKSWSVATTTGAIEPLAVSSVTFPIVTSLAIQDTTTLAISDDTNLDGQLTVNLRYL</sequence>
<feature type="chain" id="PRO_5003054143" description="DUF1120 domain-containing protein" evidence="1">
    <location>
        <begin position="20"/>
        <end position="229"/>
    </location>
</feature>
<protein>
    <recommendedName>
        <fullName evidence="4">DUF1120 domain-containing protein</fullName>
    </recommendedName>
</protein>
<name>D4BGS1_9ENTR</name>
<keyword evidence="1" id="KW-0732">Signal</keyword>
<organism evidence="2 3">
    <name type="scientific">Citrobacter youngae ATCC 29220</name>
    <dbReference type="NCBI Taxonomy" id="500640"/>
    <lineage>
        <taxon>Bacteria</taxon>
        <taxon>Pseudomonadati</taxon>
        <taxon>Pseudomonadota</taxon>
        <taxon>Gammaproteobacteria</taxon>
        <taxon>Enterobacterales</taxon>
        <taxon>Enterobacteriaceae</taxon>
        <taxon>Citrobacter</taxon>
        <taxon>Citrobacter freundii complex</taxon>
    </lineage>
</organism>
<evidence type="ECO:0000256" key="1">
    <source>
        <dbReference type="SAM" id="SignalP"/>
    </source>
</evidence>
<dbReference type="HOGENOM" id="CLU_093407_0_0_6"/>
<dbReference type="EMBL" id="ABWL02000021">
    <property type="protein sequence ID" value="EFE06671.1"/>
    <property type="molecule type" value="Genomic_DNA"/>
</dbReference>
<reference evidence="2 3" key="1">
    <citation type="submission" date="2010-02" db="EMBL/GenBank/DDBJ databases">
        <authorList>
            <person name="Weinstock G."/>
            <person name="Sodergren E."/>
            <person name="Clifton S."/>
            <person name="Fulton L."/>
            <person name="Fulton B."/>
            <person name="Courtney L."/>
            <person name="Fronick C."/>
            <person name="Harrison M."/>
            <person name="Strong C."/>
            <person name="Farmer C."/>
            <person name="Delahaunty K."/>
            <person name="Markovic C."/>
            <person name="Hall O."/>
            <person name="Minx P."/>
            <person name="Tomlinson C."/>
            <person name="Mitreva M."/>
            <person name="Nelson J."/>
            <person name="Hou S."/>
            <person name="Wollam A."/>
            <person name="Pepin K.H."/>
            <person name="Johnson M."/>
            <person name="Bhonagiri V."/>
            <person name="Zhang X."/>
            <person name="Suruliraj S."/>
            <person name="Warren W."/>
            <person name="Chinwalla A."/>
            <person name="Mardis E.R."/>
            <person name="Wilson R.K."/>
        </authorList>
    </citation>
    <scope>NUCLEOTIDE SEQUENCE [LARGE SCALE GENOMIC DNA]</scope>
    <source>
        <strain evidence="2 3">ATCC 29220</strain>
    </source>
</reference>
<dbReference type="Proteomes" id="UP000003880">
    <property type="component" value="Unassembled WGS sequence"/>
</dbReference>
<gene>
    <name evidence="2" type="ORF">CIT292_09721</name>
</gene>
<accession>D4BGS1</accession>
<dbReference type="RefSeq" id="WP_006686953.1">
    <property type="nucleotide sequence ID" value="NZ_GG730301.1"/>
</dbReference>
<proteinExistence type="predicted"/>
<dbReference type="eggNOG" id="COG3539">
    <property type="taxonomic scope" value="Bacteria"/>
</dbReference>
<evidence type="ECO:0008006" key="4">
    <source>
        <dbReference type="Google" id="ProtNLM"/>
    </source>
</evidence>
<evidence type="ECO:0000313" key="2">
    <source>
        <dbReference type="EMBL" id="EFE06671.1"/>
    </source>
</evidence>
<dbReference type="InterPro" id="IPR010546">
    <property type="entry name" value="DUF1120"/>
</dbReference>
<feature type="signal peptide" evidence="1">
    <location>
        <begin position="1"/>
        <end position="19"/>
    </location>
</feature>
<comment type="caution">
    <text evidence="2">The sequence shown here is derived from an EMBL/GenBank/DDBJ whole genome shotgun (WGS) entry which is preliminary data.</text>
</comment>
<dbReference type="AlphaFoldDB" id="D4BGS1"/>
<evidence type="ECO:0000313" key="3">
    <source>
        <dbReference type="Proteomes" id="UP000003880"/>
    </source>
</evidence>